<keyword evidence="2" id="KW-0472">Membrane</keyword>
<feature type="compositionally biased region" description="Basic and acidic residues" evidence="1">
    <location>
        <begin position="128"/>
        <end position="146"/>
    </location>
</feature>
<keyword evidence="2" id="KW-0812">Transmembrane</keyword>
<dbReference type="OrthoDB" id="5817083at2759"/>
<evidence type="ECO:0000313" key="4">
    <source>
        <dbReference type="Proteomes" id="UP001152622"/>
    </source>
</evidence>
<feature type="compositionally biased region" description="Basic and acidic residues" evidence="1">
    <location>
        <begin position="98"/>
        <end position="111"/>
    </location>
</feature>
<name>A0A9Q1G4M4_SYNKA</name>
<accession>A0A9Q1G4M4</accession>
<sequence length="146" mass="16319">MCFFPQYQLLRRPPWRSVLYQWQTWLVLAVSLALLGLVPYVVFRMMTAFQNPPPHTSFKAAAVCFGLLTETLLMKCLASYFTGRYRQAEHSSFTVQPRKAECREAGPDPRRPAAAAGQSSSAAVGIRAGERKQGNVKASQREGLKP</sequence>
<feature type="compositionally biased region" description="Low complexity" evidence="1">
    <location>
        <begin position="112"/>
        <end position="123"/>
    </location>
</feature>
<keyword evidence="4" id="KW-1185">Reference proteome</keyword>
<comment type="caution">
    <text evidence="3">The sequence shown here is derived from an EMBL/GenBank/DDBJ whole genome shotgun (WGS) entry which is preliminary data.</text>
</comment>
<dbReference type="AlphaFoldDB" id="A0A9Q1G4M4"/>
<keyword evidence="2" id="KW-1133">Transmembrane helix</keyword>
<organism evidence="3 4">
    <name type="scientific">Synaphobranchus kaupii</name>
    <name type="common">Kaup's arrowtooth eel</name>
    <dbReference type="NCBI Taxonomy" id="118154"/>
    <lineage>
        <taxon>Eukaryota</taxon>
        <taxon>Metazoa</taxon>
        <taxon>Chordata</taxon>
        <taxon>Craniata</taxon>
        <taxon>Vertebrata</taxon>
        <taxon>Euteleostomi</taxon>
        <taxon>Actinopterygii</taxon>
        <taxon>Neopterygii</taxon>
        <taxon>Teleostei</taxon>
        <taxon>Anguilliformes</taxon>
        <taxon>Synaphobranchidae</taxon>
        <taxon>Synaphobranchus</taxon>
    </lineage>
</organism>
<dbReference type="Proteomes" id="UP001152622">
    <property type="component" value="Chromosome 2"/>
</dbReference>
<feature type="region of interest" description="Disordered" evidence="1">
    <location>
        <begin position="96"/>
        <end position="146"/>
    </location>
</feature>
<evidence type="ECO:0000256" key="2">
    <source>
        <dbReference type="SAM" id="Phobius"/>
    </source>
</evidence>
<evidence type="ECO:0000313" key="3">
    <source>
        <dbReference type="EMBL" id="KAJ8375310.1"/>
    </source>
</evidence>
<evidence type="ECO:0000256" key="1">
    <source>
        <dbReference type="SAM" id="MobiDB-lite"/>
    </source>
</evidence>
<dbReference type="EMBL" id="JAINUF010000002">
    <property type="protein sequence ID" value="KAJ8375310.1"/>
    <property type="molecule type" value="Genomic_DNA"/>
</dbReference>
<proteinExistence type="predicted"/>
<reference evidence="3" key="1">
    <citation type="journal article" date="2023" name="Science">
        <title>Genome structures resolve the early diversification of teleost fishes.</title>
        <authorList>
            <person name="Parey E."/>
            <person name="Louis A."/>
            <person name="Montfort J."/>
            <person name="Bouchez O."/>
            <person name="Roques C."/>
            <person name="Iampietro C."/>
            <person name="Lluch J."/>
            <person name="Castinel A."/>
            <person name="Donnadieu C."/>
            <person name="Desvignes T."/>
            <person name="Floi Bucao C."/>
            <person name="Jouanno E."/>
            <person name="Wen M."/>
            <person name="Mejri S."/>
            <person name="Dirks R."/>
            <person name="Jansen H."/>
            <person name="Henkel C."/>
            <person name="Chen W.J."/>
            <person name="Zahm M."/>
            <person name="Cabau C."/>
            <person name="Klopp C."/>
            <person name="Thompson A.W."/>
            <person name="Robinson-Rechavi M."/>
            <person name="Braasch I."/>
            <person name="Lecointre G."/>
            <person name="Bobe J."/>
            <person name="Postlethwait J.H."/>
            <person name="Berthelot C."/>
            <person name="Roest Crollius H."/>
            <person name="Guiguen Y."/>
        </authorList>
    </citation>
    <scope>NUCLEOTIDE SEQUENCE</scope>
    <source>
        <strain evidence="3">WJC10195</strain>
    </source>
</reference>
<protein>
    <submittedName>
        <fullName evidence="3">Uncharacterized protein</fullName>
    </submittedName>
</protein>
<feature type="transmembrane region" description="Helical" evidence="2">
    <location>
        <begin position="20"/>
        <end position="43"/>
    </location>
</feature>
<gene>
    <name evidence="3" type="ORF">SKAU_G00058900</name>
</gene>